<evidence type="ECO:0000313" key="1">
    <source>
        <dbReference type="EMBL" id="CAI9571073.1"/>
    </source>
</evidence>
<proteinExistence type="predicted"/>
<reference evidence="1" key="1">
    <citation type="submission" date="2023-05" db="EMBL/GenBank/DDBJ databases">
        <authorList>
            <person name="Stuckert A."/>
        </authorList>
    </citation>
    <scope>NUCLEOTIDE SEQUENCE</scope>
</reference>
<organism evidence="1 2">
    <name type="scientific">Staurois parvus</name>
    <dbReference type="NCBI Taxonomy" id="386267"/>
    <lineage>
        <taxon>Eukaryota</taxon>
        <taxon>Metazoa</taxon>
        <taxon>Chordata</taxon>
        <taxon>Craniata</taxon>
        <taxon>Vertebrata</taxon>
        <taxon>Euteleostomi</taxon>
        <taxon>Amphibia</taxon>
        <taxon>Batrachia</taxon>
        <taxon>Anura</taxon>
        <taxon>Neobatrachia</taxon>
        <taxon>Ranoidea</taxon>
        <taxon>Ranidae</taxon>
        <taxon>Staurois</taxon>
    </lineage>
</organism>
<dbReference type="Proteomes" id="UP001162483">
    <property type="component" value="Unassembled WGS sequence"/>
</dbReference>
<accession>A0ABN9DES9</accession>
<keyword evidence="2" id="KW-1185">Reference proteome</keyword>
<comment type="caution">
    <text evidence="1">The sequence shown here is derived from an EMBL/GenBank/DDBJ whole genome shotgun (WGS) entry which is preliminary data.</text>
</comment>
<name>A0ABN9DES9_9NEOB</name>
<sequence length="120" mass="13831">MLILPSRQNDCTRSKSILLQCYAFRALRFLFSMERNRDLFKRFFPPDLFEMFIDIGHYVRDISAYEDLVSKLNSLPEDELKQVADGIEGINQNKTPTKFIGNYAILDHLGSGAFGSVYKV</sequence>
<feature type="non-terminal residue" evidence="1">
    <location>
        <position position="120"/>
    </location>
</feature>
<gene>
    <name evidence="1" type="ORF">SPARVUS_LOCUS7186072</name>
</gene>
<evidence type="ECO:0000313" key="2">
    <source>
        <dbReference type="Proteomes" id="UP001162483"/>
    </source>
</evidence>
<dbReference type="EMBL" id="CATNWA010014374">
    <property type="protein sequence ID" value="CAI9571073.1"/>
    <property type="molecule type" value="Genomic_DNA"/>
</dbReference>
<evidence type="ECO:0008006" key="3">
    <source>
        <dbReference type="Google" id="ProtNLM"/>
    </source>
</evidence>
<protein>
    <recommendedName>
        <fullName evidence="3">Protein kinase domain-containing protein</fullName>
    </recommendedName>
</protein>